<dbReference type="STRING" id="6239.T06E6.9.1"/>
<sequence length="334" mass="38362">MMFMESPDFLFYSLHGMGAVTCPLQILGLYCILFKTPQTMNSVKWVLLNSHIWSLIFDITVTALTITFLVFPVLGTVPLGFLTTLFGVPIDIQAYLVFTLLFTVLFSDMLIFENRYYQLFAKNKSWRHFRVPFIIINYGAVGIFMLPTFLNTPDQLQAIDLAFKQVPNLPVELRSMNFFIWATDFKLFLGSFIFITAFQLTEFVPLILITDWNVRSSIKKSTQSRQTMQLQLKFLMALYAQSGAFFLTCFTPYVYMLYSCFTNYYNPIANNFIFIFVAARGSFCTVILLSAYKPYKKAVVNIFRLISSSIGCFKTQPIVNPIGIIISNQNTSLF</sequence>
<dbReference type="eggNOG" id="ENOG502SY7B">
    <property type="taxonomic scope" value="Eukaryota"/>
</dbReference>
<dbReference type="AGR" id="WB:WBGene00005471"/>
<accession>O45763</accession>
<dbReference type="AlphaFoldDB" id="O45763"/>
<evidence type="ECO:0000313" key="4">
    <source>
        <dbReference type="WormBase" id="T06E6.9"/>
    </source>
</evidence>
<dbReference type="CTD" id="188188"/>
<evidence type="ECO:0000313" key="3">
    <source>
        <dbReference type="Proteomes" id="UP000001940"/>
    </source>
</evidence>
<feature type="transmembrane region" description="Helical" evidence="1">
    <location>
        <begin position="55"/>
        <end position="74"/>
    </location>
</feature>
<gene>
    <name evidence="2 4" type="primary">srh-265</name>
    <name evidence="2" type="ORF">CELE_T06E6.9</name>
    <name evidence="4" type="ORF">T06E6.9</name>
</gene>
<dbReference type="InParanoid" id="O45763"/>
<dbReference type="RefSeq" id="NP_506834.1">
    <property type="nucleotide sequence ID" value="NM_074433.1"/>
</dbReference>
<protein>
    <submittedName>
        <fullName evidence="2">Serpentine Receptor, class H</fullName>
    </submittedName>
</protein>
<feature type="transmembrane region" description="Helical" evidence="1">
    <location>
        <begin position="187"/>
        <end position="209"/>
    </location>
</feature>
<feature type="transmembrane region" description="Helical" evidence="1">
    <location>
        <begin position="94"/>
        <end position="112"/>
    </location>
</feature>
<dbReference type="WormBase" id="T06E6.9">
    <property type="protein sequence ID" value="CE16368"/>
    <property type="gene ID" value="WBGene00005471"/>
    <property type="gene designation" value="srh-265"/>
</dbReference>
<dbReference type="OrthoDB" id="5853735at2759"/>
<keyword evidence="2" id="KW-0675">Receptor</keyword>
<dbReference type="HOGENOM" id="CLU_042960_1_1_1"/>
<name>O45763_CAEEL</name>
<dbReference type="PANTHER" id="PTHR22941:SF13">
    <property type="entry name" value="SERPENTINE RECEPTOR, CLASS H"/>
    <property type="match status" value="1"/>
</dbReference>
<dbReference type="GeneID" id="188188"/>
<keyword evidence="1" id="KW-0812">Transmembrane</keyword>
<evidence type="ECO:0000313" key="2">
    <source>
        <dbReference type="EMBL" id="CAB03318.1"/>
    </source>
</evidence>
<dbReference type="FunCoup" id="O45763">
    <property type="interactions" value="1"/>
</dbReference>
<keyword evidence="1" id="KW-1133">Transmembrane helix</keyword>
<dbReference type="PIR" id="T24603">
    <property type="entry name" value="T24603"/>
</dbReference>
<dbReference type="InterPro" id="IPR019422">
    <property type="entry name" value="7TM_GPCR_serpentine_rcpt_Srh"/>
</dbReference>
<dbReference type="PANTHER" id="PTHR22941">
    <property type="entry name" value="SERPENTINE RECEPTOR"/>
    <property type="match status" value="1"/>
</dbReference>
<dbReference type="InterPro" id="IPR053220">
    <property type="entry name" value="Nematode_rcpt-like_serp_H"/>
</dbReference>
<dbReference type="EMBL" id="BX284605">
    <property type="protein sequence ID" value="CAB03318.1"/>
    <property type="molecule type" value="Genomic_DNA"/>
</dbReference>
<dbReference type="Pfam" id="PF10318">
    <property type="entry name" value="7TM_GPCR_Srh"/>
    <property type="match status" value="1"/>
</dbReference>
<dbReference type="PaxDb" id="6239-T06E6.9"/>
<keyword evidence="1" id="KW-0472">Membrane</keyword>
<dbReference type="Proteomes" id="UP000001940">
    <property type="component" value="Chromosome V"/>
</dbReference>
<reference evidence="2 3" key="1">
    <citation type="journal article" date="1998" name="Science">
        <title>Genome sequence of the nematode C. elegans: a platform for investigating biology.</title>
        <authorList>
            <consortium name="The C. elegans sequencing consortium"/>
            <person name="Sulson J.E."/>
            <person name="Waterston R."/>
        </authorList>
    </citation>
    <scope>NUCLEOTIDE SEQUENCE [LARGE SCALE GENOMIC DNA]</scope>
    <source>
        <strain evidence="2 3">Bristol N2</strain>
    </source>
</reference>
<feature type="transmembrane region" description="Helical" evidence="1">
    <location>
        <begin position="12"/>
        <end position="34"/>
    </location>
</feature>
<feature type="transmembrane region" description="Helical" evidence="1">
    <location>
        <begin position="133"/>
        <end position="150"/>
    </location>
</feature>
<dbReference type="PhylomeDB" id="O45763"/>
<dbReference type="KEGG" id="cel:CELE_T06E6.9"/>
<feature type="transmembrane region" description="Helical" evidence="1">
    <location>
        <begin position="268"/>
        <end position="292"/>
    </location>
</feature>
<dbReference type="UCSC" id="T06E6.9">
    <property type="organism name" value="c. elegans"/>
</dbReference>
<proteinExistence type="predicted"/>
<organism evidence="2 3">
    <name type="scientific">Caenorhabditis elegans</name>
    <dbReference type="NCBI Taxonomy" id="6239"/>
    <lineage>
        <taxon>Eukaryota</taxon>
        <taxon>Metazoa</taxon>
        <taxon>Ecdysozoa</taxon>
        <taxon>Nematoda</taxon>
        <taxon>Chromadorea</taxon>
        <taxon>Rhabditida</taxon>
        <taxon>Rhabditina</taxon>
        <taxon>Rhabditomorpha</taxon>
        <taxon>Rhabditoidea</taxon>
        <taxon>Rhabditidae</taxon>
        <taxon>Peloderinae</taxon>
        <taxon>Caenorhabditis</taxon>
    </lineage>
</organism>
<evidence type="ECO:0000256" key="1">
    <source>
        <dbReference type="SAM" id="Phobius"/>
    </source>
</evidence>
<keyword evidence="3" id="KW-1185">Reference proteome</keyword>
<feature type="transmembrane region" description="Helical" evidence="1">
    <location>
        <begin position="230"/>
        <end position="256"/>
    </location>
</feature>